<proteinExistence type="predicted"/>
<accession>A0ABS1MH07</accession>
<protein>
    <submittedName>
        <fullName evidence="1">Uncharacterized protein</fullName>
    </submittedName>
</protein>
<comment type="caution">
    <text evidence="1">The sequence shown here is derived from an EMBL/GenBank/DDBJ whole genome shotgun (WGS) entry which is preliminary data.</text>
</comment>
<sequence>MNKSRLPVLIAVAVAVVAIAVGVVVIRDSNKAPAAATRLTCLGGSEKSSLMADSEIQGILRDKYSLEVNFDKRGSYDLVQIPTDQLRSQKVDCLWPSSASARSVFESTHNTDDFPGYRAESVLESPEVIYAGTAATDALLRAGIVVQRENSYYIVDFKRLLLDYVLPKQKWESLNAQNLAGPIRITSTDPKSSNSGFTLAQLELTIVASSDVYQPPTVTEAKTGLPTVRGLYDAQGLQPDSSDGGFREWLIQGASTLYAGYENQILQQLTAYQDNPSATEALLNGTRLLYPDPTIFNSNPILTLTQAAQPLITALQDPEIQQIAWKRYGFRSATQLGSANAADFPRIPLAMQPRNTTPPRADVTLLLLACIRDNVCS</sequence>
<evidence type="ECO:0000313" key="2">
    <source>
        <dbReference type="Proteomes" id="UP000602198"/>
    </source>
</evidence>
<dbReference type="RefSeq" id="WP_201955508.1">
    <property type="nucleotide sequence ID" value="NZ_JAERRJ010000015.1"/>
</dbReference>
<dbReference type="SUPFAM" id="SSF53850">
    <property type="entry name" value="Periplasmic binding protein-like II"/>
    <property type="match status" value="1"/>
</dbReference>
<name>A0ABS1MH07_9NOCA</name>
<gene>
    <name evidence="1" type="ORF">JK358_33565</name>
</gene>
<dbReference type="EMBL" id="JAERRJ010000015">
    <property type="protein sequence ID" value="MBL1079345.1"/>
    <property type="molecule type" value="Genomic_DNA"/>
</dbReference>
<dbReference type="Proteomes" id="UP000602198">
    <property type="component" value="Unassembled WGS sequence"/>
</dbReference>
<reference evidence="1 2" key="1">
    <citation type="submission" date="2021-01" db="EMBL/GenBank/DDBJ databases">
        <title>WGS of actinomycetes isolated from Thailand.</title>
        <authorList>
            <person name="Thawai C."/>
        </authorList>
    </citation>
    <scope>NUCLEOTIDE SEQUENCE [LARGE SCALE GENOMIC DNA]</scope>
    <source>
        <strain evidence="1 2">LPG 2</strain>
    </source>
</reference>
<organism evidence="1 2">
    <name type="scientific">Nocardia acididurans</name>
    <dbReference type="NCBI Taxonomy" id="2802282"/>
    <lineage>
        <taxon>Bacteria</taxon>
        <taxon>Bacillati</taxon>
        <taxon>Actinomycetota</taxon>
        <taxon>Actinomycetes</taxon>
        <taxon>Mycobacteriales</taxon>
        <taxon>Nocardiaceae</taxon>
        <taxon>Nocardia</taxon>
    </lineage>
</organism>
<keyword evidence="2" id="KW-1185">Reference proteome</keyword>
<evidence type="ECO:0000313" key="1">
    <source>
        <dbReference type="EMBL" id="MBL1079345.1"/>
    </source>
</evidence>